<dbReference type="InterPro" id="IPR043461">
    <property type="entry name" value="LpxH-like"/>
</dbReference>
<evidence type="ECO:0000313" key="8">
    <source>
        <dbReference type="Proteomes" id="UP000245489"/>
    </source>
</evidence>
<keyword evidence="4" id="KW-0472">Membrane</keyword>
<keyword evidence="5" id="KW-0464">Manganese</keyword>
<comment type="caution">
    <text evidence="7">The sequence shown here is derived from an EMBL/GenBank/DDBJ whole genome shotgun (WGS) entry which is preliminary data.</text>
</comment>
<keyword evidence="8" id="KW-1185">Reference proteome</keyword>
<dbReference type="GO" id="GO:0008758">
    <property type="term" value="F:UDP-2,3-diacylglucosamine hydrolase activity"/>
    <property type="evidence" value="ECO:0007669"/>
    <property type="project" value="TreeGrafter"/>
</dbReference>
<dbReference type="GO" id="GO:0016020">
    <property type="term" value="C:membrane"/>
    <property type="evidence" value="ECO:0007669"/>
    <property type="project" value="GOC"/>
</dbReference>
<dbReference type="GO" id="GO:0009245">
    <property type="term" value="P:lipid A biosynthetic process"/>
    <property type="evidence" value="ECO:0007669"/>
    <property type="project" value="TreeGrafter"/>
</dbReference>
<dbReference type="Pfam" id="PF00149">
    <property type="entry name" value="Metallophos"/>
    <property type="match status" value="1"/>
</dbReference>
<dbReference type="InterPro" id="IPR004843">
    <property type="entry name" value="Calcineurin-like_PHP"/>
</dbReference>
<dbReference type="InterPro" id="IPR029052">
    <property type="entry name" value="Metallo-depent_PP-like"/>
</dbReference>
<dbReference type="EMBL" id="QGGO01000014">
    <property type="protein sequence ID" value="PWK25246.1"/>
    <property type="molecule type" value="Genomic_DNA"/>
</dbReference>
<protein>
    <submittedName>
        <fullName evidence="7">UDP-2,3-diacylglucosamine pyrophosphatase LpxH</fullName>
    </submittedName>
</protein>
<reference evidence="7 8" key="1">
    <citation type="submission" date="2018-05" db="EMBL/GenBank/DDBJ databases">
        <title>Genomic Encyclopedia of Archaeal and Bacterial Type Strains, Phase II (KMG-II): from individual species to whole genera.</title>
        <authorList>
            <person name="Goeker M."/>
        </authorList>
    </citation>
    <scope>NUCLEOTIDE SEQUENCE [LARGE SCALE GENOMIC DNA]</scope>
    <source>
        <strain evidence="7 8">DSM 22214</strain>
    </source>
</reference>
<dbReference type="PANTHER" id="PTHR34990:SF2">
    <property type="entry name" value="BLL8164 PROTEIN"/>
    <property type="match status" value="1"/>
</dbReference>
<dbReference type="PANTHER" id="PTHR34990">
    <property type="entry name" value="UDP-2,3-DIACYLGLUCOSAMINE HYDROLASE-RELATED"/>
    <property type="match status" value="1"/>
</dbReference>
<evidence type="ECO:0000256" key="4">
    <source>
        <dbReference type="ARBA" id="ARBA00023136"/>
    </source>
</evidence>
<keyword evidence="3" id="KW-0479">Metal-binding</keyword>
<dbReference type="CDD" id="cd07398">
    <property type="entry name" value="MPP_YbbF-LpxH"/>
    <property type="match status" value="1"/>
</dbReference>
<gene>
    <name evidence="7" type="ORF">LV89_02872</name>
</gene>
<evidence type="ECO:0000256" key="1">
    <source>
        <dbReference type="ARBA" id="ARBA00022475"/>
    </source>
</evidence>
<keyword evidence="1" id="KW-1003">Cell membrane</keyword>
<dbReference type="OrthoDB" id="9802481at2"/>
<evidence type="ECO:0000313" key="7">
    <source>
        <dbReference type="EMBL" id="PWK25246.1"/>
    </source>
</evidence>
<dbReference type="GO" id="GO:0046872">
    <property type="term" value="F:metal ion binding"/>
    <property type="evidence" value="ECO:0007669"/>
    <property type="project" value="UniProtKB-KW"/>
</dbReference>
<dbReference type="SUPFAM" id="SSF56300">
    <property type="entry name" value="Metallo-dependent phosphatases"/>
    <property type="match status" value="1"/>
</dbReference>
<evidence type="ECO:0000259" key="6">
    <source>
        <dbReference type="Pfam" id="PF00149"/>
    </source>
</evidence>
<sequence>MKTVKQYKTIIISDIHLGSEGSKAKEVTAFLKSVTCETLILNGDIIDGWQLKKGGSWKKKHTAFFRVVLKMIEYQQTKVIYLRGNHDDFLDQIIPFSLGKSFTIQRDYILASGEKRFLITHGDIFDSVTSKMKWLAYLGDVGYTLLLSMNKIYNQYRSWRGLSYYSFSQRIKQRVKEAVNYVSDFEEKITELAKAHHCEGIICGHIHKPDIRQVNDILYMNSGDWVESMTALVEDHSNNWELLYFLHENNVQILEEETDEVVDSESFSVVNKVFMGIA</sequence>
<dbReference type="AlphaFoldDB" id="A0A316E588"/>
<dbReference type="Proteomes" id="UP000245489">
    <property type="component" value="Unassembled WGS sequence"/>
</dbReference>
<accession>A0A316E588</accession>
<dbReference type="RefSeq" id="WP_109743602.1">
    <property type="nucleotide sequence ID" value="NZ_QGGO01000014.1"/>
</dbReference>
<evidence type="ECO:0000256" key="2">
    <source>
        <dbReference type="ARBA" id="ARBA00022519"/>
    </source>
</evidence>
<proteinExistence type="predicted"/>
<evidence type="ECO:0000256" key="5">
    <source>
        <dbReference type="ARBA" id="ARBA00023211"/>
    </source>
</evidence>
<evidence type="ECO:0000256" key="3">
    <source>
        <dbReference type="ARBA" id="ARBA00022723"/>
    </source>
</evidence>
<feature type="domain" description="Calcineurin-like phosphoesterase" evidence="6">
    <location>
        <begin position="8"/>
        <end position="209"/>
    </location>
</feature>
<organism evidence="7 8">
    <name type="scientific">Arcicella aurantiaca</name>
    <dbReference type="NCBI Taxonomy" id="591202"/>
    <lineage>
        <taxon>Bacteria</taxon>
        <taxon>Pseudomonadati</taxon>
        <taxon>Bacteroidota</taxon>
        <taxon>Cytophagia</taxon>
        <taxon>Cytophagales</taxon>
        <taxon>Flectobacillaceae</taxon>
        <taxon>Arcicella</taxon>
    </lineage>
</organism>
<name>A0A316E588_9BACT</name>
<dbReference type="Gene3D" id="3.60.21.10">
    <property type="match status" value="1"/>
</dbReference>
<keyword evidence="2" id="KW-0997">Cell inner membrane</keyword>